<evidence type="ECO:0000256" key="1">
    <source>
        <dbReference type="ARBA" id="ARBA00023015"/>
    </source>
</evidence>
<dbReference type="PANTHER" id="PTHR44846">
    <property type="entry name" value="MANNOSYL-D-GLYCERATE TRANSPORT/METABOLISM SYSTEM REPRESSOR MNGR-RELATED"/>
    <property type="match status" value="1"/>
</dbReference>
<proteinExistence type="predicted"/>
<evidence type="ECO:0000256" key="3">
    <source>
        <dbReference type="ARBA" id="ARBA00023163"/>
    </source>
</evidence>
<keyword evidence="1" id="KW-0805">Transcription regulation</keyword>
<dbReference type="CDD" id="cd07377">
    <property type="entry name" value="WHTH_GntR"/>
    <property type="match status" value="1"/>
</dbReference>
<evidence type="ECO:0000313" key="5">
    <source>
        <dbReference type="EMBL" id="RVT96937.1"/>
    </source>
</evidence>
<dbReference type="Gene3D" id="3.40.1410.10">
    <property type="entry name" value="Chorismate lyase-like"/>
    <property type="match status" value="1"/>
</dbReference>
<dbReference type="SUPFAM" id="SSF46785">
    <property type="entry name" value="Winged helix' DNA-binding domain"/>
    <property type="match status" value="1"/>
</dbReference>
<dbReference type="PANTHER" id="PTHR44846:SF16">
    <property type="entry name" value="TRANSCRIPTIONAL REGULATOR PHNF-RELATED"/>
    <property type="match status" value="1"/>
</dbReference>
<dbReference type="SUPFAM" id="SSF64288">
    <property type="entry name" value="Chorismate lyase-like"/>
    <property type="match status" value="1"/>
</dbReference>
<sequence length="277" mass="29248">MACVPVRTTCMKPIQGKPRTMPQDDTGAPIDAASLLAAQPRYAAVATALASEILEGRRPVGTLLPSEQELCAQFGVSRSTVRQALRRLSDLGLVASAQGVGTRVIADQPRGKYVLAVRSATDVMGYEGPVRLDIRGRQRIVADAALANRLNCPAGTAFIHVHGVRRGADTGEAISVCDLYIASAFTEIAMSDDLAATPAYRLIAQRHGIPVAAVHQDMGAISLDSAQAQALGVAAHAPGLFIRRQFLAQGGQLLEATTNIHASSEHFMYSLRLGGES</sequence>
<dbReference type="PRINTS" id="PR00035">
    <property type="entry name" value="HTHGNTR"/>
</dbReference>
<dbReference type="Pfam" id="PF07702">
    <property type="entry name" value="UTRA"/>
    <property type="match status" value="1"/>
</dbReference>
<dbReference type="InterPro" id="IPR036390">
    <property type="entry name" value="WH_DNA-bd_sf"/>
</dbReference>
<evidence type="ECO:0000313" key="6">
    <source>
        <dbReference type="Proteomes" id="UP000282957"/>
    </source>
</evidence>
<dbReference type="EMBL" id="SACL01000003">
    <property type="protein sequence ID" value="RVT96937.1"/>
    <property type="molecule type" value="Genomic_DNA"/>
</dbReference>
<evidence type="ECO:0000256" key="2">
    <source>
        <dbReference type="ARBA" id="ARBA00023125"/>
    </source>
</evidence>
<dbReference type="InterPro" id="IPR036388">
    <property type="entry name" value="WH-like_DNA-bd_sf"/>
</dbReference>
<feature type="domain" description="HTH gntR-type" evidence="4">
    <location>
        <begin position="39"/>
        <end position="107"/>
    </location>
</feature>
<keyword evidence="3" id="KW-0804">Transcription</keyword>
<dbReference type="PROSITE" id="PS50949">
    <property type="entry name" value="HTH_GNTR"/>
    <property type="match status" value="1"/>
</dbReference>
<name>A0A437MH22_9PROT</name>
<keyword evidence="6" id="KW-1185">Reference proteome</keyword>
<dbReference type="Pfam" id="PF00392">
    <property type="entry name" value="GntR"/>
    <property type="match status" value="1"/>
</dbReference>
<dbReference type="GO" id="GO:0003677">
    <property type="term" value="F:DNA binding"/>
    <property type="evidence" value="ECO:0007669"/>
    <property type="project" value="UniProtKB-KW"/>
</dbReference>
<dbReference type="InterPro" id="IPR050679">
    <property type="entry name" value="Bact_HTH_transcr_reg"/>
</dbReference>
<evidence type="ECO:0000259" key="4">
    <source>
        <dbReference type="PROSITE" id="PS50949"/>
    </source>
</evidence>
<reference evidence="5 6" key="1">
    <citation type="submission" date="2019-01" db="EMBL/GenBank/DDBJ databases">
        <authorList>
            <person name="Chen W.-M."/>
        </authorList>
    </citation>
    <scope>NUCLEOTIDE SEQUENCE [LARGE SCALE GENOMIC DNA]</scope>
    <source>
        <strain evidence="5 6">CCP-6</strain>
    </source>
</reference>
<dbReference type="InterPro" id="IPR028978">
    <property type="entry name" value="Chorismate_lyase_/UTRA_dom_sf"/>
</dbReference>
<dbReference type="SMART" id="SM00345">
    <property type="entry name" value="HTH_GNTR"/>
    <property type="match status" value="1"/>
</dbReference>
<dbReference type="Proteomes" id="UP000282957">
    <property type="component" value="Unassembled WGS sequence"/>
</dbReference>
<protein>
    <submittedName>
        <fullName evidence="5">GntR family transcriptional regulator</fullName>
    </submittedName>
</protein>
<keyword evidence="2" id="KW-0238">DNA-binding</keyword>
<dbReference type="SMART" id="SM00866">
    <property type="entry name" value="UTRA"/>
    <property type="match status" value="1"/>
</dbReference>
<dbReference type="InterPro" id="IPR000524">
    <property type="entry name" value="Tscrpt_reg_HTH_GntR"/>
</dbReference>
<accession>A0A437MH22</accession>
<comment type="caution">
    <text evidence="5">The sequence shown here is derived from an EMBL/GenBank/DDBJ whole genome shotgun (WGS) entry which is preliminary data.</text>
</comment>
<gene>
    <name evidence="5" type="ORF">EOD42_11085</name>
</gene>
<dbReference type="AlphaFoldDB" id="A0A437MH22"/>
<dbReference type="InterPro" id="IPR011663">
    <property type="entry name" value="UTRA"/>
</dbReference>
<dbReference type="Gene3D" id="1.10.10.10">
    <property type="entry name" value="Winged helix-like DNA-binding domain superfamily/Winged helix DNA-binding domain"/>
    <property type="match status" value="1"/>
</dbReference>
<organism evidence="5 6">
    <name type="scientific">Rhodovarius crocodyli</name>
    <dbReference type="NCBI Taxonomy" id="1979269"/>
    <lineage>
        <taxon>Bacteria</taxon>
        <taxon>Pseudomonadati</taxon>
        <taxon>Pseudomonadota</taxon>
        <taxon>Alphaproteobacteria</taxon>
        <taxon>Acetobacterales</taxon>
        <taxon>Roseomonadaceae</taxon>
        <taxon>Rhodovarius</taxon>
    </lineage>
</organism>
<dbReference type="GO" id="GO:0003700">
    <property type="term" value="F:DNA-binding transcription factor activity"/>
    <property type="evidence" value="ECO:0007669"/>
    <property type="project" value="InterPro"/>
</dbReference>
<dbReference type="OrthoDB" id="7339934at2"/>